<dbReference type="AlphaFoldDB" id="A0A2T4IF16"/>
<comment type="caution">
    <text evidence="3">The sequence shown here is derived from an EMBL/GenBank/DDBJ whole genome shotgun (WGS) entry which is preliminary data.</text>
</comment>
<keyword evidence="4" id="KW-1185">Reference proteome</keyword>
<dbReference type="InterPro" id="IPR001753">
    <property type="entry name" value="Enoyl-CoA_hydra/iso"/>
</dbReference>
<dbReference type="RefSeq" id="WP_107493667.1">
    <property type="nucleotide sequence ID" value="NZ_PZKC01000007.1"/>
</dbReference>
<sequence length="275" mass="28989">MSTAHSAAAQPFETIALTVAEGVATLTLNRPERLNSFNDQMHAEVRAALAAVRAGRADGSVRVLVLTGAGRGFCAGQDLSDRAVAAGDEAPDLGASVERNYKPLVLALRALDLPVIAAVNGVAAGAGANLALACDLVFAARSASFIQSFAKLGLIPDTGGTWILPRLLGPARAMGLALLGDKLGAEQAEQWGLIWKCVDDEALLPTVQQVAATLAQGPTFGYAQTKRLIWTSDGEDFESQLNRERDAMTVCGRSHDYREGVAAFMEKRAPRFKGD</sequence>
<dbReference type="PROSITE" id="PS00166">
    <property type="entry name" value="ENOYL_COA_HYDRATASE"/>
    <property type="match status" value="1"/>
</dbReference>
<dbReference type="NCBIfam" id="TIGR02280">
    <property type="entry name" value="PaaB1"/>
    <property type="match status" value="1"/>
</dbReference>
<reference evidence="3 4" key="2">
    <citation type="submission" date="2018-04" db="EMBL/GenBank/DDBJ databases">
        <title>Thauera lacus sp. nov., isolated from an saline lake in Inner Mongolia, China.</title>
        <authorList>
            <person name="Liang Q.-Y."/>
        </authorList>
    </citation>
    <scope>NUCLEOTIDE SEQUENCE [LARGE SCALE GENOMIC DNA]</scope>
    <source>
        <strain evidence="3 4">D20</strain>
    </source>
</reference>
<dbReference type="Gene3D" id="1.10.12.10">
    <property type="entry name" value="Lyase 2-enoyl-coa Hydratase, Chain A, domain 2"/>
    <property type="match status" value="1"/>
</dbReference>
<protein>
    <submittedName>
        <fullName evidence="3">2-(1,2-epoxy-1,2-dihydrophenyl)acetyl-CoA isomerase</fullName>
    </submittedName>
</protein>
<dbReference type="InterPro" id="IPR018376">
    <property type="entry name" value="Enoyl-CoA_hyd/isom_CS"/>
</dbReference>
<evidence type="ECO:0000313" key="3">
    <source>
        <dbReference type="EMBL" id="PTD96348.1"/>
    </source>
</evidence>
<dbReference type="OrthoDB" id="5291143at2"/>
<dbReference type="FunFam" id="3.90.226.10:FF:000071">
    <property type="entry name" value="Putative enoyl-CoA hydratase PaaB"/>
    <property type="match status" value="1"/>
</dbReference>
<comment type="similarity">
    <text evidence="1 2">Belongs to the enoyl-CoA hydratase/isomerase family.</text>
</comment>
<evidence type="ECO:0000256" key="1">
    <source>
        <dbReference type="ARBA" id="ARBA00005254"/>
    </source>
</evidence>
<dbReference type="Gene3D" id="3.90.226.10">
    <property type="entry name" value="2-enoyl-CoA Hydratase, Chain A, domain 1"/>
    <property type="match status" value="1"/>
</dbReference>
<gene>
    <name evidence="3" type="ORF">C8261_09910</name>
</gene>
<dbReference type="InterPro" id="IPR014748">
    <property type="entry name" value="Enoyl-CoA_hydra_C"/>
</dbReference>
<dbReference type="InterPro" id="IPR029045">
    <property type="entry name" value="ClpP/crotonase-like_dom_sf"/>
</dbReference>
<dbReference type="SUPFAM" id="SSF52096">
    <property type="entry name" value="ClpP/crotonase"/>
    <property type="match status" value="1"/>
</dbReference>
<evidence type="ECO:0000313" key="4">
    <source>
        <dbReference type="Proteomes" id="UP000241193"/>
    </source>
</evidence>
<organism evidence="3 4">
    <name type="scientific">Pseudothauera lacus</name>
    <dbReference type="NCBI Taxonomy" id="2136175"/>
    <lineage>
        <taxon>Bacteria</taxon>
        <taxon>Pseudomonadati</taxon>
        <taxon>Pseudomonadota</taxon>
        <taxon>Betaproteobacteria</taxon>
        <taxon>Rhodocyclales</taxon>
        <taxon>Zoogloeaceae</taxon>
        <taxon>Pseudothauera</taxon>
    </lineage>
</organism>
<proteinExistence type="inferred from homology"/>
<keyword evidence="3" id="KW-0413">Isomerase</keyword>
<evidence type="ECO:0000256" key="2">
    <source>
        <dbReference type="RuleBase" id="RU003707"/>
    </source>
</evidence>
<dbReference type="EMBL" id="PZKC01000007">
    <property type="protein sequence ID" value="PTD96348.1"/>
    <property type="molecule type" value="Genomic_DNA"/>
</dbReference>
<dbReference type="CDD" id="cd06558">
    <property type="entry name" value="crotonase-like"/>
    <property type="match status" value="1"/>
</dbReference>
<dbReference type="Proteomes" id="UP000241193">
    <property type="component" value="Unassembled WGS sequence"/>
</dbReference>
<name>A0A2T4IF16_9RHOO</name>
<dbReference type="InterPro" id="IPR011968">
    <property type="entry name" value="PaaB1"/>
</dbReference>
<dbReference type="PANTHER" id="PTHR43459">
    <property type="entry name" value="ENOYL-COA HYDRATASE"/>
    <property type="match status" value="1"/>
</dbReference>
<dbReference type="Pfam" id="PF00378">
    <property type="entry name" value="ECH_1"/>
    <property type="match status" value="1"/>
</dbReference>
<accession>A0A2T4IF16</accession>
<dbReference type="GO" id="GO:0010124">
    <property type="term" value="P:phenylacetate catabolic process"/>
    <property type="evidence" value="ECO:0007669"/>
    <property type="project" value="InterPro"/>
</dbReference>
<reference evidence="3 4" key="1">
    <citation type="submission" date="2018-03" db="EMBL/GenBank/DDBJ databases">
        <authorList>
            <person name="Keele B.F."/>
        </authorList>
    </citation>
    <scope>NUCLEOTIDE SEQUENCE [LARGE SCALE GENOMIC DNA]</scope>
    <source>
        <strain evidence="3 4">D20</strain>
    </source>
</reference>
<dbReference type="GO" id="GO:0016853">
    <property type="term" value="F:isomerase activity"/>
    <property type="evidence" value="ECO:0007669"/>
    <property type="project" value="UniProtKB-KW"/>
</dbReference>
<dbReference type="PANTHER" id="PTHR43459:SF1">
    <property type="entry name" value="EG:BACN32G11.4 PROTEIN"/>
    <property type="match status" value="1"/>
</dbReference>